<dbReference type="PANTHER" id="PTHR23295:SF6">
    <property type="entry name" value="NEOSIN, ISOFORM A"/>
    <property type="match status" value="1"/>
</dbReference>
<feature type="compositionally biased region" description="Basic and acidic residues" evidence="2">
    <location>
        <begin position="165"/>
        <end position="174"/>
    </location>
</feature>
<dbReference type="InterPro" id="IPR012677">
    <property type="entry name" value="Nucleotide-bd_a/b_plait_sf"/>
</dbReference>
<dbReference type="InterPro" id="IPR052600">
    <property type="entry name" value="Nuc_rcpt_coact/corep"/>
</dbReference>
<feature type="compositionally biased region" description="Polar residues" evidence="2">
    <location>
        <begin position="93"/>
        <end position="102"/>
    </location>
</feature>
<dbReference type="Gene3D" id="3.30.70.330">
    <property type="match status" value="1"/>
</dbReference>
<dbReference type="Pfam" id="PF00076">
    <property type="entry name" value="RRM_1"/>
    <property type="match status" value="1"/>
</dbReference>
<protein>
    <submittedName>
        <fullName evidence="5">RRM domain-containing protein</fullName>
    </submittedName>
</protein>
<dbReference type="Gene3D" id="3.40.50.800">
    <property type="entry name" value="Anticodon-binding domain"/>
    <property type="match status" value="1"/>
</dbReference>
<dbReference type="InterPro" id="IPR000504">
    <property type="entry name" value="RRM_dom"/>
</dbReference>
<dbReference type="PANTHER" id="PTHR23295">
    <property type="entry name" value="NUCLEAR RECEPTOR COACTIVATOR 5-RELATED"/>
    <property type="match status" value="1"/>
</dbReference>
<dbReference type="GO" id="GO:0003723">
    <property type="term" value="F:RNA binding"/>
    <property type="evidence" value="ECO:0007669"/>
    <property type="project" value="UniProtKB-UniRule"/>
</dbReference>
<name>A0A914X6Q2_9BILA</name>
<evidence type="ECO:0000259" key="3">
    <source>
        <dbReference type="PROSITE" id="PS50102"/>
    </source>
</evidence>
<dbReference type="SUPFAM" id="SSF54928">
    <property type="entry name" value="RNA-binding domain, RBD"/>
    <property type="match status" value="1"/>
</dbReference>
<feature type="compositionally biased region" description="Pro residues" evidence="2">
    <location>
        <begin position="132"/>
        <end position="142"/>
    </location>
</feature>
<dbReference type="WBParaSite" id="PSAMB.scaffold624size45368.g7799.t1">
    <property type="protein sequence ID" value="PSAMB.scaffold624size45368.g7799.t1"/>
    <property type="gene ID" value="PSAMB.scaffold624size45368.g7799"/>
</dbReference>
<accession>A0A914X6Q2</accession>
<dbReference type="AlphaFoldDB" id="A0A914X6Q2"/>
<feature type="region of interest" description="Disordered" evidence="2">
    <location>
        <begin position="90"/>
        <end position="114"/>
    </location>
</feature>
<dbReference type="Proteomes" id="UP000887566">
    <property type="component" value="Unplaced"/>
</dbReference>
<organism evidence="4 5">
    <name type="scientific">Plectus sambesii</name>
    <dbReference type="NCBI Taxonomy" id="2011161"/>
    <lineage>
        <taxon>Eukaryota</taxon>
        <taxon>Metazoa</taxon>
        <taxon>Ecdysozoa</taxon>
        <taxon>Nematoda</taxon>
        <taxon>Chromadorea</taxon>
        <taxon>Plectida</taxon>
        <taxon>Plectina</taxon>
        <taxon>Plectoidea</taxon>
        <taxon>Plectidae</taxon>
        <taxon>Plectus</taxon>
    </lineage>
</organism>
<dbReference type="SMART" id="SM00360">
    <property type="entry name" value="RRM"/>
    <property type="match status" value="1"/>
</dbReference>
<evidence type="ECO:0000256" key="2">
    <source>
        <dbReference type="SAM" id="MobiDB-lite"/>
    </source>
</evidence>
<evidence type="ECO:0000313" key="4">
    <source>
        <dbReference type="Proteomes" id="UP000887566"/>
    </source>
</evidence>
<keyword evidence="4" id="KW-1185">Reference proteome</keyword>
<evidence type="ECO:0000256" key="1">
    <source>
        <dbReference type="PROSITE-ProRule" id="PRU00176"/>
    </source>
</evidence>
<reference evidence="5" key="1">
    <citation type="submission" date="2022-11" db="UniProtKB">
        <authorList>
            <consortium name="WormBaseParasite"/>
        </authorList>
    </citation>
    <scope>IDENTIFICATION</scope>
</reference>
<evidence type="ECO:0000313" key="5">
    <source>
        <dbReference type="WBParaSite" id="PSAMB.scaffold624size45368.g7799.t1"/>
    </source>
</evidence>
<proteinExistence type="predicted"/>
<feature type="domain" description="RRM" evidence="3">
    <location>
        <begin position="16"/>
        <end position="87"/>
    </location>
</feature>
<dbReference type="InterPro" id="IPR036621">
    <property type="entry name" value="Anticodon-bd_dom_sf"/>
</dbReference>
<feature type="region of interest" description="Disordered" evidence="2">
    <location>
        <begin position="132"/>
        <end position="226"/>
    </location>
</feature>
<keyword evidence="1" id="KW-0694">RNA-binding</keyword>
<dbReference type="InterPro" id="IPR035979">
    <property type="entry name" value="RBD_domain_sf"/>
</dbReference>
<sequence length="526" mass="58154">MAGDLTKSNDPRLVASRIFIGNLPTDRCTKDDIQDYFGQHGEILGISVYKGFGFVQFKEIGDAQQAVEREHQQMFFGNILDIRLASEGRKQKPMSTYDNRPYTSREPHYTPRTPPMMEYGANDSFERIPGGGPPPTFYPPPTSDMSAGNFPGGRLPPKVTPKSQEAPRFEKFRAEPPPMMAGPSMIPPFAASPISRPPPTPLSRPSTKAHAVSSPPPKKSKSDVIDRPPDATIVVFDKKYLSYAEVVERRLIEMNMTVDVVVCAERPRREQAAASGGRDFLLGSERSRAVERRPGSTTSVAADESSGGVFDRVAEQRLLTQPAPARSTAQIFTVWPPRLHLGAAHCHYRPTLRPPTQTAIGSSSSAAPLTSPLVCFCSTRDMLMSGDTVLTSVSSKCDRSRECVLFCHPRHSPALIASLLHRFPAPIASLRPSLLGPAVRYERLPPRPARRHRCVSVRRVGHLRLRVLRRCEHPRRQRALLAVRLCDQNSGCGRVDDRMCGGVTRRSESEPERVPGQQVDCASVVR</sequence>
<dbReference type="PROSITE" id="PS50102">
    <property type="entry name" value="RRM"/>
    <property type="match status" value="1"/>
</dbReference>